<evidence type="ECO:0000313" key="3">
    <source>
        <dbReference type="Proteomes" id="UP001292094"/>
    </source>
</evidence>
<reference evidence="2" key="1">
    <citation type="submission" date="2023-11" db="EMBL/GenBank/DDBJ databases">
        <title>Genome assemblies of two species of porcelain crab, Petrolisthes cinctipes and Petrolisthes manimaculis (Anomura: Porcellanidae).</title>
        <authorList>
            <person name="Angst P."/>
        </authorList>
    </citation>
    <scope>NUCLEOTIDE SEQUENCE</scope>
    <source>
        <strain evidence="2">PB745_02</strain>
        <tissue evidence="2">Gill</tissue>
    </source>
</reference>
<dbReference type="Proteomes" id="UP001292094">
    <property type="component" value="Unassembled WGS sequence"/>
</dbReference>
<comment type="caution">
    <text evidence="2">The sequence shown here is derived from an EMBL/GenBank/DDBJ whole genome shotgun (WGS) entry which is preliminary data.</text>
</comment>
<dbReference type="EMBL" id="JAWZYT010004468">
    <property type="protein sequence ID" value="KAK4293741.1"/>
    <property type="molecule type" value="Genomic_DNA"/>
</dbReference>
<evidence type="ECO:0000256" key="1">
    <source>
        <dbReference type="SAM" id="MobiDB-lite"/>
    </source>
</evidence>
<feature type="compositionally biased region" description="Polar residues" evidence="1">
    <location>
        <begin position="122"/>
        <end position="134"/>
    </location>
</feature>
<sequence length="179" mass="19684">MVWYGEPVSAPVMMGVRKIYEESEQIKIGCQPNKPYHSDHQPSLQWYIQGTQVSEEWVVPYGDPGGIMGVSLHLPAHKVFPSGNGGGKSVVVVVECRLTLGPHQLSTNTTFRVRGRRLSYHTTSYHASESQRAEASSGPLTPPSGAATLHLTTALITTTSRLFKNYDQPLHSLQDRDGN</sequence>
<gene>
    <name evidence="2" type="ORF">Pmani_033588</name>
</gene>
<accession>A0AAE1NQM4</accession>
<protein>
    <submittedName>
        <fullName evidence="2">Uncharacterized protein</fullName>
    </submittedName>
</protein>
<proteinExistence type="predicted"/>
<feature type="region of interest" description="Disordered" evidence="1">
    <location>
        <begin position="122"/>
        <end position="144"/>
    </location>
</feature>
<name>A0AAE1NQM4_9EUCA</name>
<organism evidence="2 3">
    <name type="scientific">Petrolisthes manimaculis</name>
    <dbReference type="NCBI Taxonomy" id="1843537"/>
    <lineage>
        <taxon>Eukaryota</taxon>
        <taxon>Metazoa</taxon>
        <taxon>Ecdysozoa</taxon>
        <taxon>Arthropoda</taxon>
        <taxon>Crustacea</taxon>
        <taxon>Multicrustacea</taxon>
        <taxon>Malacostraca</taxon>
        <taxon>Eumalacostraca</taxon>
        <taxon>Eucarida</taxon>
        <taxon>Decapoda</taxon>
        <taxon>Pleocyemata</taxon>
        <taxon>Anomura</taxon>
        <taxon>Galatheoidea</taxon>
        <taxon>Porcellanidae</taxon>
        <taxon>Petrolisthes</taxon>
    </lineage>
</organism>
<dbReference type="AlphaFoldDB" id="A0AAE1NQM4"/>
<keyword evidence="3" id="KW-1185">Reference proteome</keyword>
<evidence type="ECO:0000313" key="2">
    <source>
        <dbReference type="EMBL" id="KAK4293741.1"/>
    </source>
</evidence>